<reference evidence="2" key="2">
    <citation type="submission" date="2020-05" db="UniProtKB">
        <authorList>
            <consortium name="EnsemblMetazoa"/>
        </authorList>
    </citation>
    <scope>IDENTIFICATION</scope>
    <source>
        <strain evidence="2">IAEA</strain>
    </source>
</reference>
<feature type="chain" id="PRO_5008405210" evidence="1">
    <location>
        <begin position="23"/>
        <end position="86"/>
    </location>
</feature>
<keyword evidence="3" id="KW-1185">Reference proteome</keyword>
<dbReference type="EMBL" id="JXJN01020379">
    <property type="status" value="NOT_ANNOTATED_CDS"/>
    <property type="molecule type" value="Genomic_DNA"/>
</dbReference>
<keyword evidence="1" id="KW-0732">Signal</keyword>
<proteinExistence type="predicted"/>
<dbReference type="VEuPathDB" id="VectorBase:GPPI040375"/>
<reference evidence="3" key="1">
    <citation type="submission" date="2015-01" db="EMBL/GenBank/DDBJ databases">
        <authorList>
            <person name="Aksoy S."/>
            <person name="Warren W."/>
            <person name="Wilson R.K."/>
        </authorList>
    </citation>
    <scope>NUCLEOTIDE SEQUENCE [LARGE SCALE GENOMIC DNA]</scope>
    <source>
        <strain evidence="3">IAEA</strain>
    </source>
</reference>
<protein>
    <submittedName>
        <fullName evidence="2">Uncharacterized protein</fullName>
    </submittedName>
</protein>
<feature type="signal peptide" evidence="1">
    <location>
        <begin position="1"/>
        <end position="22"/>
    </location>
</feature>
<evidence type="ECO:0000256" key="1">
    <source>
        <dbReference type="SAM" id="SignalP"/>
    </source>
</evidence>
<dbReference type="AlphaFoldDB" id="A0A1B0BTV2"/>
<dbReference type="EnsemblMetazoa" id="GPPI040375-RA">
    <property type="protein sequence ID" value="GPPI040375-PA"/>
    <property type="gene ID" value="GPPI040375"/>
</dbReference>
<sequence>MKMSFYLTSLVTFAFFADSSQGRLLESRYILPLLTNRVAVNNIVETAQADRILSLTEKTKLANNSMSNLQKIKAFLIQSLQRLRKN</sequence>
<evidence type="ECO:0000313" key="3">
    <source>
        <dbReference type="Proteomes" id="UP000092460"/>
    </source>
</evidence>
<name>A0A1B0BTV2_9MUSC</name>
<evidence type="ECO:0000313" key="2">
    <source>
        <dbReference type="EnsemblMetazoa" id="GPPI040375-PA"/>
    </source>
</evidence>
<dbReference type="Proteomes" id="UP000092460">
    <property type="component" value="Unassembled WGS sequence"/>
</dbReference>
<accession>A0A1B0BTV2</accession>
<organism evidence="2 3">
    <name type="scientific">Glossina palpalis gambiensis</name>
    <dbReference type="NCBI Taxonomy" id="67801"/>
    <lineage>
        <taxon>Eukaryota</taxon>
        <taxon>Metazoa</taxon>
        <taxon>Ecdysozoa</taxon>
        <taxon>Arthropoda</taxon>
        <taxon>Hexapoda</taxon>
        <taxon>Insecta</taxon>
        <taxon>Pterygota</taxon>
        <taxon>Neoptera</taxon>
        <taxon>Endopterygota</taxon>
        <taxon>Diptera</taxon>
        <taxon>Brachycera</taxon>
        <taxon>Muscomorpha</taxon>
        <taxon>Hippoboscoidea</taxon>
        <taxon>Glossinidae</taxon>
        <taxon>Glossina</taxon>
    </lineage>
</organism>